<protein>
    <submittedName>
        <fullName evidence="1">Uncharacterized protein</fullName>
    </submittedName>
</protein>
<dbReference type="AlphaFoldDB" id="A0A158SV42"/>
<comment type="caution">
    <text evidence="1">The sequence shown here is derived from an EMBL/GenBank/DDBJ whole genome shotgun (WGS) entry which is preliminary data.</text>
</comment>
<organism evidence="1 2">
    <name type="scientific">Haemophilus influenzae</name>
    <dbReference type="NCBI Taxonomy" id="727"/>
    <lineage>
        <taxon>Bacteria</taxon>
        <taxon>Pseudomonadati</taxon>
        <taxon>Pseudomonadota</taxon>
        <taxon>Gammaproteobacteria</taxon>
        <taxon>Pasteurellales</taxon>
        <taxon>Pasteurellaceae</taxon>
        <taxon>Haemophilus</taxon>
    </lineage>
</organism>
<name>A0A158SV42_HAEIF</name>
<dbReference type="Gene3D" id="3.30.1890.10">
    <property type="entry name" value="FepE-like"/>
    <property type="match status" value="1"/>
</dbReference>
<gene>
    <name evidence="1" type="ORF">NTHI1209_00338</name>
</gene>
<accession>A0A158SV42</accession>
<sequence length="38" mass="4371">MDKIALKITFSAETPKYAQSVLTEYVNFVNQYSLNQTN</sequence>
<reference evidence="1 2" key="1">
    <citation type="submission" date="2014-05" db="EMBL/GenBank/DDBJ databases">
        <title>Methylome analysis of the phasevarions of Haemophilus influenzae.</title>
        <authorList>
            <person name="Atack J.M."/>
            <person name="Fox K.L."/>
            <person name="Power P.M."/>
            <person name="Clark T."/>
            <person name="Jurcisek J."/>
            <person name="Korlach J."/>
            <person name="Bakaletz L.O."/>
            <person name="Jennings M.P."/>
        </authorList>
    </citation>
    <scope>NUCLEOTIDE SEQUENCE [LARGE SCALE GENOMIC DNA]</scope>
    <source>
        <strain evidence="1 2">1209</strain>
    </source>
</reference>
<evidence type="ECO:0000313" key="1">
    <source>
        <dbReference type="EMBL" id="KIS34736.1"/>
    </source>
</evidence>
<proteinExistence type="predicted"/>
<dbReference type="PATRIC" id="fig|727.582.peg.294"/>
<dbReference type="EMBL" id="JMQP01000002">
    <property type="protein sequence ID" value="KIS34736.1"/>
    <property type="molecule type" value="Genomic_DNA"/>
</dbReference>
<dbReference type="SUPFAM" id="SSF160355">
    <property type="entry name" value="Bacterial polysaccharide co-polymerase-like"/>
    <property type="match status" value="1"/>
</dbReference>
<evidence type="ECO:0000313" key="2">
    <source>
        <dbReference type="Proteomes" id="UP000050700"/>
    </source>
</evidence>
<dbReference type="Proteomes" id="UP000050700">
    <property type="component" value="Unassembled WGS sequence"/>
</dbReference>